<sequence length="429" mass="46248">MLDNIEADFPEYTPRPSDAPRALAGIRVVDFSHFIAGPFATMILADMGAEVIKIEAPGRGDDLRRYPPVHPELKAGAPFVWTNRNKRSVALDLKSPDGVAVVRELIATADVVVENFSSGVMERFGLDYGACRTIKPDIIYCSVSAYGREGTFADRLGFDPIAQVESGFVSMNGYPDREGVRALSPVMDISTAMMACNAILGALVARERSGLGQAVEVSLFDNAVLMTGYATMQHLFTGANPQRHGNTSPDTCPSGVFQAQDCAFYINCGNDKIFQRLMSQVLERADLAAAEAYATGPDRIRRREELFAILGEVFAQRPWSHWQARMRAAGVPCGQVRTVGDAIRSAEARERGLVTRIPHDTLGWIPNVSLPIRYSATPVVDPVAAPAVGQHIGAVLKDLLGYDDARLARLAAAGVFGEVGAGPARAGRT</sequence>
<dbReference type="Gene3D" id="3.30.1540.10">
    <property type="entry name" value="formyl-coa transferase, domain 3"/>
    <property type="match status" value="1"/>
</dbReference>
<evidence type="ECO:0000256" key="1">
    <source>
        <dbReference type="ARBA" id="ARBA00022679"/>
    </source>
</evidence>
<accession>A0A4Q0QRD7</accession>
<dbReference type="InterPro" id="IPR023606">
    <property type="entry name" value="CoA-Trfase_III_dom_1_sf"/>
</dbReference>
<comment type="caution">
    <text evidence="2">The sequence shown here is derived from an EMBL/GenBank/DDBJ whole genome shotgun (WGS) entry which is preliminary data.</text>
</comment>
<protein>
    <submittedName>
        <fullName evidence="2">CoA transferase</fullName>
    </submittedName>
</protein>
<dbReference type="RefSeq" id="WP_128933726.1">
    <property type="nucleotide sequence ID" value="NZ_CP022221.1"/>
</dbReference>
<dbReference type="PANTHER" id="PTHR48207">
    <property type="entry name" value="SUCCINATE--HYDROXYMETHYLGLUTARATE COA-TRANSFERASE"/>
    <property type="match status" value="1"/>
</dbReference>
<organism evidence="2 3">
    <name type="scientific">Bradyrhizobium zhanjiangense</name>
    <dbReference type="NCBI Taxonomy" id="1325107"/>
    <lineage>
        <taxon>Bacteria</taxon>
        <taxon>Pseudomonadati</taxon>
        <taxon>Pseudomonadota</taxon>
        <taxon>Alphaproteobacteria</taxon>
        <taxon>Hyphomicrobiales</taxon>
        <taxon>Nitrobacteraceae</taxon>
        <taxon>Bradyrhizobium</taxon>
    </lineage>
</organism>
<evidence type="ECO:0000313" key="2">
    <source>
        <dbReference type="EMBL" id="RXG99389.1"/>
    </source>
</evidence>
<dbReference type="AlphaFoldDB" id="A0A4Q0QRD7"/>
<dbReference type="GO" id="GO:0008410">
    <property type="term" value="F:CoA-transferase activity"/>
    <property type="evidence" value="ECO:0007669"/>
    <property type="project" value="TreeGrafter"/>
</dbReference>
<dbReference type="Pfam" id="PF02515">
    <property type="entry name" value="CoA_transf_3"/>
    <property type="match status" value="1"/>
</dbReference>
<dbReference type="SUPFAM" id="SSF89796">
    <property type="entry name" value="CoA-transferase family III (CaiB/BaiF)"/>
    <property type="match status" value="1"/>
</dbReference>
<gene>
    <name evidence="2" type="ORF">EAS61_11905</name>
</gene>
<keyword evidence="1 2" id="KW-0808">Transferase</keyword>
<name>A0A4Q0QRD7_9BRAD</name>
<reference evidence="2 3" key="1">
    <citation type="submission" date="2018-11" db="EMBL/GenBank/DDBJ databases">
        <title>Bradyrhizobium sp. nov., isolated from effective nodules of peanut in China.</title>
        <authorList>
            <person name="Li Y."/>
        </authorList>
    </citation>
    <scope>NUCLEOTIDE SEQUENCE [LARGE SCALE GENOMIC DNA]</scope>
    <source>
        <strain evidence="2 3">CCBAU 51770</strain>
    </source>
</reference>
<dbReference type="Proteomes" id="UP000290174">
    <property type="component" value="Unassembled WGS sequence"/>
</dbReference>
<dbReference type="Gene3D" id="3.40.50.10540">
    <property type="entry name" value="Crotonobetainyl-coa:carnitine coa-transferase, domain 1"/>
    <property type="match status" value="1"/>
</dbReference>
<evidence type="ECO:0000313" key="3">
    <source>
        <dbReference type="Proteomes" id="UP000290174"/>
    </source>
</evidence>
<dbReference type="InterPro" id="IPR050483">
    <property type="entry name" value="CoA-transferase_III_domain"/>
</dbReference>
<dbReference type="InterPro" id="IPR044855">
    <property type="entry name" value="CoA-Trfase_III_dom3_sf"/>
</dbReference>
<dbReference type="InterPro" id="IPR003673">
    <property type="entry name" value="CoA-Trfase_fam_III"/>
</dbReference>
<proteinExistence type="predicted"/>
<dbReference type="EMBL" id="RKMK01000008">
    <property type="protein sequence ID" value="RXG99389.1"/>
    <property type="molecule type" value="Genomic_DNA"/>
</dbReference>
<dbReference type="PANTHER" id="PTHR48207:SF4">
    <property type="entry name" value="BLL6097 PROTEIN"/>
    <property type="match status" value="1"/>
</dbReference>